<evidence type="ECO:0000313" key="3">
    <source>
        <dbReference type="Proteomes" id="UP000265703"/>
    </source>
</evidence>
<dbReference type="AlphaFoldDB" id="A0A397SU12"/>
<accession>A0A397SU12</accession>
<comment type="caution">
    <text evidence="2">The sequence shown here is derived from an EMBL/GenBank/DDBJ whole genome shotgun (WGS) entry which is preliminary data.</text>
</comment>
<feature type="region of interest" description="Disordered" evidence="1">
    <location>
        <begin position="227"/>
        <end position="266"/>
    </location>
</feature>
<name>A0A397SU12_9GLOM</name>
<organism evidence="2 3">
    <name type="scientific">Glomus cerebriforme</name>
    <dbReference type="NCBI Taxonomy" id="658196"/>
    <lineage>
        <taxon>Eukaryota</taxon>
        <taxon>Fungi</taxon>
        <taxon>Fungi incertae sedis</taxon>
        <taxon>Mucoromycota</taxon>
        <taxon>Glomeromycotina</taxon>
        <taxon>Glomeromycetes</taxon>
        <taxon>Glomerales</taxon>
        <taxon>Glomeraceae</taxon>
        <taxon>Glomus</taxon>
    </lineage>
</organism>
<proteinExistence type="predicted"/>
<feature type="compositionally biased region" description="Basic and acidic residues" evidence="1">
    <location>
        <begin position="251"/>
        <end position="260"/>
    </location>
</feature>
<dbReference type="STRING" id="658196.A0A397SU12"/>
<protein>
    <submittedName>
        <fullName evidence="2">Uncharacterized protein</fullName>
    </submittedName>
</protein>
<sequence length="363" mass="41549">MAQINETLKQEYENFKEQEYERQKKLMKNVEIFIDPEEKQQILEIIGTLARGVRGGWFEESRVAIDRVLGGEAKSFANICISSLKKSHELYVEGHVDAMNGTTLLVRLCANALNALQLRETIDKATRKIGDYIVDLHRTGILYTTSIITKFRVLDKNEEVTKAIKFFKVLLNMLVGGMKGKDAQQIYSILQQEMNTREIHPSEMDKQWEPYYLYVQKLMAKAGVKIDNSIGDPSKRRSVNNTKNRQSLKRNVRDDDHIDSNSENQENYEEIATSARGHIAISSPGVEDTNNSLINNNERLAGNKRSAPIDDDDENLRSPKKRKPTNRRQRDKDEEEASNGELSDSGESFQSLANVRTKKKVRR</sequence>
<evidence type="ECO:0000256" key="1">
    <source>
        <dbReference type="SAM" id="MobiDB-lite"/>
    </source>
</evidence>
<dbReference type="Proteomes" id="UP000265703">
    <property type="component" value="Unassembled WGS sequence"/>
</dbReference>
<reference evidence="2 3" key="1">
    <citation type="submission" date="2018-06" db="EMBL/GenBank/DDBJ databases">
        <title>Comparative genomics reveals the genomic features of Rhizophagus irregularis, R. cerebriforme, R. diaphanum and Gigaspora rosea, and their symbiotic lifestyle signature.</title>
        <authorList>
            <person name="Morin E."/>
            <person name="San Clemente H."/>
            <person name="Chen E.C.H."/>
            <person name="De La Providencia I."/>
            <person name="Hainaut M."/>
            <person name="Kuo A."/>
            <person name="Kohler A."/>
            <person name="Murat C."/>
            <person name="Tang N."/>
            <person name="Roy S."/>
            <person name="Loubradou J."/>
            <person name="Henrissat B."/>
            <person name="Grigoriev I.V."/>
            <person name="Corradi N."/>
            <person name="Roux C."/>
            <person name="Martin F.M."/>
        </authorList>
    </citation>
    <scope>NUCLEOTIDE SEQUENCE [LARGE SCALE GENOMIC DNA]</scope>
    <source>
        <strain evidence="2 3">DAOM 227022</strain>
    </source>
</reference>
<dbReference type="EMBL" id="QKYT01000228">
    <property type="protein sequence ID" value="RIA89212.1"/>
    <property type="molecule type" value="Genomic_DNA"/>
</dbReference>
<gene>
    <name evidence="2" type="ORF">C1645_206946</name>
</gene>
<dbReference type="OrthoDB" id="498590at2759"/>
<feature type="region of interest" description="Disordered" evidence="1">
    <location>
        <begin position="299"/>
        <end position="363"/>
    </location>
</feature>
<keyword evidence="3" id="KW-1185">Reference proteome</keyword>
<evidence type="ECO:0000313" key="2">
    <source>
        <dbReference type="EMBL" id="RIA89212.1"/>
    </source>
</evidence>
<feature type="compositionally biased region" description="Basic residues" evidence="1">
    <location>
        <begin position="318"/>
        <end position="329"/>
    </location>
</feature>
<feature type="compositionally biased region" description="Polar residues" evidence="1">
    <location>
        <begin position="340"/>
        <end position="354"/>
    </location>
</feature>